<dbReference type="CDD" id="cd02909">
    <property type="entry name" value="cupin_pirin_N"/>
    <property type="match status" value="1"/>
</dbReference>
<dbReference type="Pfam" id="PF02678">
    <property type="entry name" value="Pirin"/>
    <property type="match status" value="1"/>
</dbReference>
<dbReference type="PIRSF" id="PIRSF006232">
    <property type="entry name" value="Pirin"/>
    <property type="match status" value="1"/>
</dbReference>
<comment type="cofactor">
    <cofactor evidence="2">
        <name>Fe cation</name>
        <dbReference type="ChEBI" id="CHEBI:24875"/>
    </cofactor>
    <text evidence="2">Binds 1 Fe cation per subunit.</text>
</comment>
<dbReference type="RefSeq" id="WP_005908491.1">
    <property type="nucleotide sequence ID" value="NZ_AQGQ01000208.1"/>
</dbReference>
<dbReference type="InterPro" id="IPR012093">
    <property type="entry name" value="Pirin"/>
</dbReference>
<dbReference type="Pfam" id="PF05726">
    <property type="entry name" value="Pirin_C"/>
    <property type="match status" value="1"/>
</dbReference>
<feature type="binding site" evidence="2">
    <location>
        <position position="58"/>
    </location>
    <ligand>
        <name>Fe cation</name>
        <dbReference type="ChEBI" id="CHEBI:24875"/>
    </ligand>
</feature>
<keyword evidence="2" id="KW-0408">Iron</keyword>
<name>R1GYR9_9GAMM</name>
<keyword evidence="7" id="KW-1185">Reference proteome</keyword>
<evidence type="ECO:0000259" key="4">
    <source>
        <dbReference type="Pfam" id="PF02678"/>
    </source>
</evidence>
<feature type="domain" description="Pirin N-terminal" evidence="4">
    <location>
        <begin position="20"/>
        <end position="120"/>
    </location>
</feature>
<feature type="domain" description="Pirin C-terminal" evidence="5">
    <location>
        <begin position="181"/>
        <end position="271"/>
    </location>
</feature>
<gene>
    <name evidence="6" type="ORF">G113_19149</name>
</gene>
<dbReference type="OrthoDB" id="9780903at2"/>
<sequence>MTDKLQLIDSRTTDVGGIPVARAIPVKERRTIGPWCFLDHIGPARFAPGEPGLNVGPHPHIGLQTFTWMLEGEILHRDSLGSEQVIRPGQVNLMTAGQGIAHTEESVPGHPSVHAAQLWIALPEASQATRPRFDHYPDLPRWQQQGIGFTLLIGHHQDRQAPTLSFAPILGLDLQAEETRTRTLTLPLAPEFEHGLLALAGEVAVAGQTLAAEQLAYLAPGTSEVTLTLKAGARLLLIGGEPLAKPLQIWWNFVSFDKEAIRIAAQDWQSGDARFGEVVGYDGARLIAPPLAGL</sequence>
<dbReference type="PANTHER" id="PTHR13903">
    <property type="entry name" value="PIRIN-RELATED"/>
    <property type="match status" value="1"/>
</dbReference>
<comment type="similarity">
    <text evidence="1 3">Belongs to the pirin family.</text>
</comment>
<keyword evidence="2" id="KW-0479">Metal-binding</keyword>
<protein>
    <submittedName>
        <fullName evidence="6">Pirin-like protein</fullName>
    </submittedName>
</protein>
<dbReference type="SUPFAM" id="SSF51182">
    <property type="entry name" value="RmlC-like cupins"/>
    <property type="match status" value="1"/>
</dbReference>
<reference evidence="6 7" key="1">
    <citation type="journal article" date="2013" name="Genome Announc.">
        <title>Draft Genome Sequence of Aeromonas molluscorum Strain 848TT, Isolated from Bivalve Molluscs.</title>
        <authorList>
            <person name="Spataro N."/>
            <person name="Farfan M."/>
            <person name="Albarral V."/>
            <person name="Sanglas A."/>
            <person name="Loren J.G."/>
            <person name="Fuste M.C."/>
            <person name="Bosch E."/>
        </authorList>
    </citation>
    <scope>NUCLEOTIDE SEQUENCE [LARGE SCALE GENOMIC DNA]</scope>
    <source>
        <strain evidence="6 7">848</strain>
    </source>
</reference>
<dbReference type="PANTHER" id="PTHR13903:SF8">
    <property type="entry name" value="PIRIN"/>
    <property type="match status" value="1"/>
</dbReference>
<feature type="binding site" evidence="2">
    <location>
        <position position="102"/>
    </location>
    <ligand>
        <name>Fe cation</name>
        <dbReference type="ChEBI" id="CHEBI:24875"/>
    </ligand>
</feature>
<evidence type="ECO:0000313" key="7">
    <source>
        <dbReference type="Proteomes" id="UP000013526"/>
    </source>
</evidence>
<accession>R1GYR9</accession>
<evidence type="ECO:0000256" key="3">
    <source>
        <dbReference type="RuleBase" id="RU003457"/>
    </source>
</evidence>
<comment type="caution">
    <text evidence="6">The sequence shown here is derived from an EMBL/GenBank/DDBJ whole genome shotgun (WGS) entry which is preliminary data.</text>
</comment>
<evidence type="ECO:0000259" key="5">
    <source>
        <dbReference type="Pfam" id="PF05726"/>
    </source>
</evidence>
<proteinExistence type="inferred from homology"/>
<dbReference type="Gene3D" id="2.60.120.10">
    <property type="entry name" value="Jelly Rolls"/>
    <property type="match status" value="2"/>
</dbReference>
<dbReference type="InterPro" id="IPR014710">
    <property type="entry name" value="RmlC-like_jellyroll"/>
</dbReference>
<evidence type="ECO:0000313" key="6">
    <source>
        <dbReference type="EMBL" id="EOD53526.1"/>
    </source>
</evidence>
<dbReference type="GO" id="GO:0046872">
    <property type="term" value="F:metal ion binding"/>
    <property type="evidence" value="ECO:0007669"/>
    <property type="project" value="UniProtKB-KW"/>
</dbReference>
<dbReference type="InterPro" id="IPR011051">
    <property type="entry name" value="RmlC_Cupin_sf"/>
</dbReference>
<organism evidence="6 7">
    <name type="scientific">Aeromonas molluscorum 848</name>
    <dbReference type="NCBI Taxonomy" id="1268236"/>
    <lineage>
        <taxon>Bacteria</taxon>
        <taxon>Pseudomonadati</taxon>
        <taxon>Pseudomonadota</taxon>
        <taxon>Gammaproteobacteria</taxon>
        <taxon>Aeromonadales</taxon>
        <taxon>Aeromonadaceae</taxon>
        <taxon>Aeromonas</taxon>
    </lineage>
</organism>
<dbReference type="InterPro" id="IPR008778">
    <property type="entry name" value="Pirin_C_dom"/>
</dbReference>
<dbReference type="Proteomes" id="UP000013526">
    <property type="component" value="Unassembled WGS sequence"/>
</dbReference>
<dbReference type="InterPro" id="IPR003829">
    <property type="entry name" value="Pirin_N_dom"/>
</dbReference>
<dbReference type="AlphaFoldDB" id="R1GYR9"/>
<dbReference type="CDD" id="cd02247">
    <property type="entry name" value="cupin_pirin_C"/>
    <property type="match status" value="1"/>
</dbReference>
<evidence type="ECO:0000256" key="1">
    <source>
        <dbReference type="ARBA" id="ARBA00008416"/>
    </source>
</evidence>
<feature type="binding site" evidence="2">
    <location>
        <position position="104"/>
    </location>
    <ligand>
        <name>Fe cation</name>
        <dbReference type="ChEBI" id="CHEBI:24875"/>
    </ligand>
</feature>
<feature type="binding site" evidence="2">
    <location>
        <position position="60"/>
    </location>
    <ligand>
        <name>Fe cation</name>
        <dbReference type="ChEBI" id="CHEBI:24875"/>
    </ligand>
</feature>
<dbReference type="EMBL" id="AQGQ01000208">
    <property type="protein sequence ID" value="EOD53526.1"/>
    <property type="molecule type" value="Genomic_DNA"/>
</dbReference>
<dbReference type="PATRIC" id="fig|1268236.3.peg.3718"/>
<evidence type="ECO:0000256" key="2">
    <source>
        <dbReference type="PIRSR" id="PIRSR006232-1"/>
    </source>
</evidence>